<dbReference type="AlphaFoldDB" id="A0A1A8DSV3"/>
<accession>A0A1A8DSV3</accession>
<evidence type="ECO:0000313" key="2">
    <source>
        <dbReference type="EMBL" id="SBQ37410.1"/>
    </source>
</evidence>
<feature type="compositionally biased region" description="Basic and acidic residues" evidence="1">
    <location>
        <begin position="31"/>
        <end position="49"/>
    </location>
</feature>
<reference evidence="2" key="2">
    <citation type="submission" date="2016-06" db="EMBL/GenBank/DDBJ databases">
        <title>The genome of a short-lived fish provides insights into sex chromosome evolution and the genetic control of aging.</title>
        <authorList>
            <person name="Reichwald K."/>
            <person name="Felder M."/>
            <person name="Petzold A."/>
            <person name="Koch P."/>
            <person name="Groth M."/>
            <person name="Platzer M."/>
        </authorList>
    </citation>
    <scope>NUCLEOTIDE SEQUENCE</scope>
    <source>
        <tissue evidence="2">Brain</tissue>
    </source>
</reference>
<reference evidence="2" key="1">
    <citation type="submission" date="2016-05" db="EMBL/GenBank/DDBJ databases">
        <authorList>
            <person name="Lavstsen T."/>
            <person name="Jespersen J.S."/>
        </authorList>
    </citation>
    <scope>NUCLEOTIDE SEQUENCE</scope>
    <source>
        <tissue evidence="2">Brain</tissue>
    </source>
</reference>
<feature type="region of interest" description="Disordered" evidence="1">
    <location>
        <begin position="25"/>
        <end position="49"/>
    </location>
</feature>
<proteinExistence type="predicted"/>
<dbReference type="EMBL" id="HAEA01008930">
    <property type="protein sequence ID" value="SBQ37410.1"/>
    <property type="molecule type" value="Transcribed_RNA"/>
</dbReference>
<feature type="non-terminal residue" evidence="2">
    <location>
        <position position="1"/>
    </location>
</feature>
<gene>
    <name evidence="2" type="primary">ADAP2</name>
</gene>
<name>A0A1A8DSV3_NOTKA</name>
<evidence type="ECO:0000256" key="1">
    <source>
        <dbReference type="SAM" id="MobiDB-lite"/>
    </source>
</evidence>
<organism evidence="2">
    <name type="scientific">Nothobranchius kadleci</name>
    <name type="common">African annual killifish</name>
    <dbReference type="NCBI Taxonomy" id="1051664"/>
    <lineage>
        <taxon>Eukaryota</taxon>
        <taxon>Metazoa</taxon>
        <taxon>Chordata</taxon>
        <taxon>Craniata</taxon>
        <taxon>Vertebrata</taxon>
        <taxon>Euteleostomi</taxon>
        <taxon>Actinopterygii</taxon>
        <taxon>Neopterygii</taxon>
        <taxon>Teleostei</taxon>
        <taxon>Neoteleostei</taxon>
        <taxon>Acanthomorphata</taxon>
        <taxon>Ovalentaria</taxon>
        <taxon>Atherinomorphae</taxon>
        <taxon>Cyprinodontiformes</taxon>
        <taxon>Nothobranchiidae</taxon>
        <taxon>Nothobranchius</taxon>
    </lineage>
</organism>
<sequence>AVSEEDLPFVSEGLHPQILYQGGFQGSQSCHQHEGPECRVPAGEDRSRS</sequence>
<feature type="non-terminal residue" evidence="2">
    <location>
        <position position="49"/>
    </location>
</feature>
<protein>
    <submittedName>
        <fullName evidence="2">ArfGAP with dual PH domains 2</fullName>
    </submittedName>
</protein>